<feature type="compositionally biased region" description="Basic and acidic residues" evidence="1">
    <location>
        <begin position="110"/>
        <end position="131"/>
    </location>
</feature>
<gene>
    <name evidence="2" type="ORF">B0T22DRAFT_523107</name>
</gene>
<comment type="caution">
    <text evidence="2">The sequence shown here is derived from an EMBL/GenBank/DDBJ whole genome shotgun (WGS) entry which is preliminary data.</text>
</comment>
<keyword evidence="3" id="KW-1185">Reference proteome</keyword>
<dbReference type="Proteomes" id="UP001270362">
    <property type="component" value="Unassembled WGS sequence"/>
</dbReference>
<evidence type="ECO:0000313" key="3">
    <source>
        <dbReference type="Proteomes" id="UP001270362"/>
    </source>
</evidence>
<sequence>MPSKANDNLAPSTHGRERDDGARNEQPENMNLGAQLYDPARIHAELPAHIHELLARHPDVLQPPLQADGTPRFTVHPPVPTPAFPGPLHHGPGAPQAQAQRFDQPLPPMRSDRDVGRVLRAPDVRMPEGHGDVGGAGGDGGPGGRGGAGAVGGAGGNGGAGGAGGRGGRGGPGGAGGPGGVGGPGGRGGAGGAGGPGGDGTDGVNGVDGHHGGCFAYGAGSGGYASGFRYDSNDESGY</sequence>
<feature type="compositionally biased region" description="Basic and acidic residues" evidence="1">
    <location>
        <begin position="14"/>
        <end position="26"/>
    </location>
</feature>
<feature type="compositionally biased region" description="Gly residues" evidence="1">
    <location>
        <begin position="132"/>
        <end position="203"/>
    </location>
</feature>
<proteinExistence type="predicted"/>
<dbReference type="AlphaFoldDB" id="A0AAE0X0L7"/>
<feature type="region of interest" description="Disordered" evidence="1">
    <location>
        <begin position="1"/>
        <end position="35"/>
    </location>
</feature>
<evidence type="ECO:0000256" key="1">
    <source>
        <dbReference type="SAM" id="MobiDB-lite"/>
    </source>
</evidence>
<reference evidence="2" key="2">
    <citation type="submission" date="2023-06" db="EMBL/GenBank/DDBJ databases">
        <authorList>
            <consortium name="Lawrence Berkeley National Laboratory"/>
            <person name="Haridas S."/>
            <person name="Hensen N."/>
            <person name="Bonometti L."/>
            <person name="Westerberg I."/>
            <person name="Brannstrom I.O."/>
            <person name="Guillou S."/>
            <person name="Cros-Aarteil S."/>
            <person name="Calhoun S."/>
            <person name="Kuo A."/>
            <person name="Mondo S."/>
            <person name="Pangilinan J."/>
            <person name="Riley R."/>
            <person name="Labutti K."/>
            <person name="Andreopoulos B."/>
            <person name="Lipzen A."/>
            <person name="Chen C."/>
            <person name="Yanf M."/>
            <person name="Daum C."/>
            <person name="Ng V."/>
            <person name="Clum A."/>
            <person name="Steindorff A."/>
            <person name="Ohm R."/>
            <person name="Martin F."/>
            <person name="Silar P."/>
            <person name="Natvig D."/>
            <person name="Lalanne C."/>
            <person name="Gautier V."/>
            <person name="Ament-Velasquez S.L."/>
            <person name="Kruys A."/>
            <person name="Hutchinson M.I."/>
            <person name="Powell A.J."/>
            <person name="Barry K."/>
            <person name="Miller A.N."/>
            <person name="Grigoriev I.V."/>
            <person name="Debuchy R."/>
            <person name="Gladieux P."/>
            <person name="Thoren M.H."/>
            <person name="Johannesson H."/>
        </authorList>
    </citation>
    <scope>NUCLEOTIDE SEQUENCE</scope>
    <source>
        <strain evidence="2">CBS 314.62</strain>
    </source>
</reference>
<accession>A0AAE0X0L7</accession>
<organism evidence="2 3">
    <name type="scientific">Podospora appendiculata</name>
    <dbReference type="NCBI Taxonomy" id="314037"/>
    <lineage>
        <taxon>Eukaryota</taxon>
        <taxon>Fungi</taxon>
        <taxon>Dikarya</taxon>
        <taxon>Ascomycota</taxon>
        <taxon>Pezizomycotina</taxon>
        <taxon>Sordariomycetes</taxon>
        <taxon>Sordariomycetidae</taxon>
        <taxon>Sordariales</taxon>
        <taxon>Podosporaceae</taxon>
        <taxon>Podospora</taxon>
    </lineage>
</organism>
<feature type="region of interest" description="Disordered" evidence="1">
    <location>
        <begin position="81"/>
        <end position="212"/>
    </location>
</feature>
<evidence type="ECO:0000313" key="2">
    <source>
        <dbReference type="EMBL" id="KAK3681798.1"/>
    </source>
</evidence>
<reference evidence="2" key="1">
    <citation type="journal article" date="2023" name="Mol. Phylogenet. Evol.">
        <title>Genome-scale phylogeny and comparative genomics of the fungal order Sordariales.</title>
        <authorList>
            <person name="Hensen N."/>
            <person name="Bonometti L."/>
            <person name="Westerberg I."/>
            <person name="Brannstrom I.O."/>
            <person name="Guillou S."/>
            <person name="Cros-Aarteil S."/>
            <person name="Calhoun S."/>
            <person name="Haridas S."/>
            <person name="Kuo A."/>
            <person name="Mondo S."/>
            <person name="Pangilinan J."/>
            <person name="Riley R."/>
            <person name="LaButti K."/>
            <person name="Andreopoulos B."/>
            <person name="Lipzen A."/>
            <person name="Chen C."/>
            <person name="Yan M."/>
            <person name="Daum C."/>
            <person name="Ng V."/>
            <person name="Clum A."/>
            <person name="Steindorff A."/>
            <person name="Ohm R.A."/>
            <person name="Martin F."/>
            <person name="Silar P."/>
            <person name="Natvig D.O."/>
            <person name="Lalanne C."/>
            <person name="Gautier V."/>
            <person name="Ament-Velasquez S.L."/>
            <person name="Kruys A."/>
            <person name="Hutchinson M.I."/>
            <person name="Powell A.J."/>
            <person name="Barry K."/>
            <person name="Miller A.N."/>
            <person name="Grigoriev I.V."/>
            <person name="Debuchy R."/>
            <person name="Gladieux P."/>
            <person name="Hiltunen Thoren M."/>
            <person name="Johannesson H."/>
        </authorList>
    </citation>
    <scope>NUCLEOTIDE SEQUENCE</scope>
    <source>
        <strain evidence="2">CBS 314.62</strain>
    </source>
</reference>
<feature type="compositionally biased region" description="Polar residues" evidence="1">
    <location>
        <begin position="1"/>
        <end position="11"/>
    </location>
</feature>
<dbReference type="EMBL" id="JAULSO010000006">
    <property type="protein sequence ID" value="KAK3681798.1"/>
    <property type="molecule type" value="Genomic_DNA"/>
</dbReference>
<protein>
    <submittedName>
        <fullName evidence="2">Uncharacterized protein</fullName>
    </submittedName>
</protein>
<name>A0AAE0X0L7_9PEZI</name>